<comment type="subcellular location">
    <subcellularLocation>
        <location evidence="1 8">Cell membrane</location>
        <topology evidence="1 8">Multi-pass membrane protein</topology>
    </subcellularLocation>
</comment>
<evidence type="ECO:0000256" key="9">
    <source>
        <dbReference type="SAM" id="Phobius"/>
    </source>
</evidence>
<keyword evidence="5 9" id="KW-0812">Transmembrane</keyword>
<name>A0ABV5AL71_9BACL</name>
<keyword evidence="6 9" id="KW-1133">Transmembrane helix</keyword>
<reference evidence="10 11" key="1">
    <citation type="journal article" date="2024" name="Int. J. Mol. Sci.">
        <title>Exploration of Alicyclobacillus spp. Genome in Search of Antibiotic Resistance.</title>
        <authorList>
            <person name="Bucka-Kolendo J."/>
            <person name="Kiousi D.E."/>
            <person name="Dekowska A."/>
            <person name="Mikolajczuk-Szczyrba A."/>
            <person name="Karadedos D.M."/>
            <person name="Michael P."/>
            <person name="Galanis A."/>
            <person name="Sokolowska B."/>
        </authorList>
    </citation>
    <scope>NUCLEOTIDE SEQUENCE [LARGE SCALE GENOMIC DNA]</scope>
    <source>
        <strain evidence="10 11">KKP 3000</strain>
    </source>
</reference>
<comment type="caution">
    <text evidence="10">The sequence shown here is derived from an EMBL/GenBank/DDBJ whole genome shotgun (WGS) entry which is preliminary data.</text>
</comment>
<proteinExistence type="inferred from homology"/>
<keyword evidence="3 8" id="KW-0813">Transport</keyword>
<feature type="transmembrane region" description="Helical" evidence="9">
    <location>
        <begin position="151"/>
        <end position="172"/>
    </location>
</feature>
<feature type="transmembrane region" description="Helical" evidence="9">
    <location>
        <begin position="72"/>
        <end position="99"/>
    </location>
</feature>
<evidence type="ECO:0000256" key="4">
    <source>
        <dbReference type="ARBA" id="ARBA00022475"/>
    </source>
</evidence>
<dbReference type="Gene3D" id="1.10.1760.20">
    <property type="match status" value="1"/>
</dbReference>
<dbReference type="InterPro" id="IPR003784">
    <property type="entry name" value="BioY"/>
</dbReference>
<keyword evidence="7 8" id="KW-0472">Membrane</keyword>
<evidence type="ECO:0000256" key="6">
    <source>
        <dbReference type="ARBA" id="ARBA00022989"/>
    </source>
</evidence>
<gene>
    <name evidence="10" type="ORF">KKP3000_002599</name>
</gene>
<dbReference type="RefSeq" id="WP_275474346.1">
    <property type="nucleotide sequence ID" value="NZ_CP162940.1"/>
</dbReference>
<keyword evidence="11" id="KW-1185">Reference proteome</keyword>
<evidence type="ECO:0000256" key="7">
    <source>
        <dbReference type="ARBA" id="ARBA00023136"/>
    </source>
</evidence>
<dbReference type="EMBL" id="JBDXSU010000034">
    <property type="protein sequence ID" value="MFB5193004.1"/>
    <property type="molecule type" value="Genomic_DNA"/>
</dbReference>
<evidence type="ECO:0000313" key="11">
    <source>
        <dbReference type="Proteomes" id="UP001579974"/>
    </source>
</evidence>
<evidence type="ECO:0000256" key="2">
    <source>
        <dbReference type="ARBA" id="ARBA00010692"/>
    </source>
</evidence>
<keyword evidence="4 8" id="KW-1003">Cell membrane</keyword>
<feature type="transmembrane region" description="Helical" evidence="9">
    <location>
        <begin position="111"/>
        <end position="131"/>
    </location>
</feature>
<evidence type="ECO:0000256" key="5">
    <source>
        <dbReference type="ARBA" id="ARBA00022692"/>
    </source>
</evidence>
<evidence type="ECO:0000256" key="1">
    <source>
        <dbReference type="ARBA" id="ARBA00004651"/>
    </source>
</evidence>
<evidence type="ECO:0000256" key="8">
    <source>
        <dbReference type="PIRNR" id="PIRNR016661"/>
    </source>
</evidence>
<protein>
    <recommendedName>
        <fullName evidence="8">Biotin transporter</fullName>
    </recommendedName>
</protein>
<evidence type="ECO:0000256" key="3">
    <source>
        <dbReference type="ARBA" id="ARBA00022448"/>
    </source>
</evidence>
<dbReference type="PANTHER" id="PTHR34295">
    <property type="entry name" value="BIOTIN TRANSPORTER BIOY"/>
    <property type="match status" value="1"/>
</dbReference>
<feature type="transmembrane region" description="Helical" evidence="9">
    <location>
        <begin position="36"/>
        <end position="60"/>
    </location>
</feature>
<sequence>MRFRGLVFSALFAALFAVLSLVSLPIGPIPITIENLVIMLTGALLGPWYGALTFLIVIGLDLLGLPLIGGHGGIGLLIGATAGYIWSWPFLAWLTGYFVSKIKSRTRSEYWLLLIVLFICGDLISYVPGVLWLRHVVPAVSPWGKALMAGAIPFLPGDFVKALVASAIVLIVRRVYPQERIIQGQQFVSKPFGPSAGTRD</sequence>
<dbReference type="Proteomes" id="UP001579974">
    <property type="component" value="Unassembled WGS sequence"/>
</dbReference>
<dbReference type="Pfam" id="PF02632">
    <property type="entry name" value="BioY"/>
    <property type="match status" value="1"/>
</dbReference>
<evidence type="ECO:0000313" key="10">
    <source>
        <dbReference type="EMBL" id="MFB5193004.1"/>
    </source>
</evidence>
<accession>A0ABV5AL71</accession>
<comment type="similarity">
    <text evidence="2 8">Belongs to the BioY family.</text>
</comment>
<organism evidence="10 11">
    <name type="scientific">Alicyclobacillus fastidiosus</name>
    <dbReference type="NCBI Taxonomy" id="392011"/>
    <lineage>
        <taxon>Bacteria</taxon>
        <taxon>Bacillati</taxon>
        <taxon>Bacillota</taxon>
        <taxon>Bacilli</taxon>
        <taxon>Bacillales</taxon>
        <taxon>Alicyclobacillaceae</taxon>
        <taxon>Alicyclobacillus</taxon>
    </lineage>
</organism>
<dbReference type="PANTHER" id="PTHR34295:SF4">
    <property type="entry name" value="BIOTIN TRANSPORTER BIOY-RELATED"/>
    <property type="match status" value="1"/>
</dbReference>
<dbReference type="PIRSF" id="PIRSF016661">
    <property type="entry name" value="BioY"/>
    <property type="match status" value="1"/>
</dbReference>
<feature type="transmembrane region" description="Helical" evidence="9">
    <location>
        <begin position="6"/>
        <end position="24"/>
    </location>
</feature>